<gene>
    <name evidence="2" type="ORF">C1H46_045820</name>
</gene>
<name>A0A540K2Y3_MALBA</name>
<accession>A0A540K2Y3</accession>
<dbReference type="EMBL" id="VIEB01013324">
    <property type="protein sequence ID" value="TQD68647.1"/>
    <property type="molecule type" value="Genomic_DNA"/>
</dbReference>
<protein>
    <submittedName>
        <fullName evidence="2">Uncharacterized protein</fullName>
    </submittedName>
</protein>
<dbReference type="AlphaFoldDB" id="A0A540K2Y3"/>
<comment type="caution">
    <text evidence="2">The sequence shown here is derived from an EMBL/GenBank/DDBJ whole genome shotgun (WGS) entry which is preliminary data.</text>
</comment>
<evidence type="ECO:0000313" key="2">
    <source>
        <dbReference type="EMBL" id="TQD68647.1"/>
    </source>
</evidence>
<feature type="region of interest" description="Disordered" evidence="1">
    <location>
        <begin position="1"/>
        <end position="31"/>
    </location>
</feature>
<dbReference type="Proteomes" id="UP000315295">
    <property type="component" value="Unassembled WGS sequence"/>
</dbReference>
<reference evidence="2 3" key="1">
    <citation type="journal article" date="2019" name="G3 (Bethesda)">
        <title>Sequencing of a Wild Apple (Malus baccata) Genome Unravels the Differences Between Cultivated and Wild Apple Species Regarding Disease Resistance and Cold Tolerance.</title>
        <authorList>
            <person name="Chen X."/>
        </authorList>
    </citation>
    <scope>NUCLEOTIDE SEQUENCE [LARGE SCALE GENOMIC DNA]</scope>
    <source>
        <strain evidence="3">cv. Shandingzi</strain>
        <tissue evidence="2">Leaves</tissue>
    </source>
</reference>
<organism evidence="2 3">
    <name type="scientific">Malus baccata</name>
    <name type="common">Siberian crab apple</name>
    <name type="synonym">Pyrus baccata</name>
    <dbReference type="NCBI Taxonomy" id="106549"/>
    <lineage>
        <taxon>Eukaryota</taxon>
        <taxon>Viridiplantae</taxon>
        <taxon>Streptophyta</taxon>
        <taxon>Embryophyta</taxon>
        <taxon>Tracheophyta</taxon>
        <taxon>Spermatophyta</taxon>
        <taxon>Magnoliopsida</taxon>
        <taxon>eudicotyledons</taxon>
        <taxon>Gunneridae</taxon>
        <taxon>Pentapetalae</taxon>
        <taxon>rosids</taxon>
        <taxon>fabids</taxon>
        <taxon>Rosales</taxon>
        <taxon>Rosaceae</taxon>
        <taxon>Amygdaloideae</taxon>
        <taxon>Maleae</taxon>
        <taxon>Malus</taxon>
    </lineage>
</organism>
<evidence type="ECO:0000313" key="3">
    <source>
        <dbReference type="Proteomes" id="UP000315295"/>
    </source>
</evidence>
<sequence>MKKCQHSLTHLDRTHHKSISEPESAVRSHHPPSRIWILKNPNFVDLGLLGSVV</sequence>
<proteinExistence type="predicted"/>
<keyword evidence="3" id="KW-1185">Reference proteome</keyword>
<evidence type="ECO:0000256" key="1">
    <source>
        <dbReference type="SAM" id="MobiDB-lite"/>
    </source>
</evidence>